<reference evidence="2 3" key="1">
    <citation type="journal article" date="2024" name="Science">
        <title>Giant polyketide synthase enzymes in the biosynthesis of giant marine polyether toxins.</title>
        <authorList>
            <person name="Fallon T.R."/>
            <person name="Shende V.V."/>
            <person name="Wierzbicki I.H."/>
            <person name="Pendleton A.L."/>
            <person name="Watervoot N.F."/>
            <person name="Auber R.P."/>
            <person name="Gonzalez D.J."/>
            <person name="Wisecaver J.H."/>
            <person name="Moore B.S."/>
        </authorList>
    </citation>
    <scope>NUCLEOTIDE SEQUENCE [LARGE SCALE GENOMIC DNA]</scope>
    <source>
        <strain evidence="2 3">12B1</strain>
    </source>
</reference>
<proteinExistence type="predicted"/>
<name>A0AB34IV65_PRYPA</name>
<dbReference type="AlphaFoldDB" id="A0AB34IV65"/>
<dbReference type="EMBL" id="JBGBPQ010000017">
    <property type="protein sequence ID" value="KAL1507941.1"/>
    <property type="molecule type" value="Genomic_DNA"/>
</dbReference>
<evidence type="ECO:0000313" key="3">
    <source>
        <dbReference type="Proteomes" id="UP001515480"/>
    </source>
</evidence>
<gene>
    <name evidence="2" type="ORF">AB1Y20_007545</name>
</gene>
<feature type="transmembrane region" description="Helical" evidence="1">
    <location>
        <begin position="213"/>
        <end position="232"/>
    </location>
</feature>
<feature type="transmembrane region" description="Helical" evidence="1">
    <location>
        <begin position="6"/>
        <end position="28"/>
    </location>
</feature>
<keyword evidence="3" id="KW-1185">Reference proteome</keyword>
<evidence type="ECO:0000313" key="2">
    <source>
        <dbReference type="EMBL" id="KAL1507941.1"/>
    </source>
</evidence>
<comment type="caution">
    <text evidence="2">The sequence shown here is derived from an EMBL/GenBank/DDBJ whole genome shotgun (WGS) entry which is preliminary data.</text>
</comment>
<keyword evidence="1" id="KW-1133">Transmembrane helix</keyword>
<accession>A0AB34IV65</accession>
<evidence type="ECO:0000256" key="1">
    <source>
        <dbReference type="SAM" id="Phobius"/>
    </source>
</evidence>
<organism evidence="2 3">
    <name type="scientific">Prymnesium parvum</name>
    <name type="common">Toxic golden alga</name>
    <dbReference type="NCBI Taxonomy" id="97485"/>
    <lineage>
        <taxon>Eukaryota</taxon>
        <taxon>Haptista</taxon>
        <taxon>Haptophyta</taxon>
        <taxon>Prymnesiophyceae</taxon>
        <taxon>Prymnesiales</taxon>
        <taxon>Prymnesiaceae</taxon>
        <taxon>Prymnesium</taxon>
    </lineage>
</organism>
<keyword evidence="1" id="KW-0472">Membrane</keyword>
<protein>
    <recommendedName>
        <fullName evidence="4">Transmembrane protein</fullName>
    </recommendedName>
</protein>
<evidence type="ECO:0008006" key="4">
    <source>
        <dbReference type="Google" id="ProtNLM"/>
    </source>
</evidence>
<keyword evidence="1" id="KW-0812">Transmembrane</keyword>
<sequence length="251" mass="27725">MERTLLLGIGMWVSGAGAWVVGAGYMLAPFVARQATGAPRIAGPDSIRCELEPRDSDTSSELLANTVDVDDAGLMETEVVSSDETLRLRRPEDPSDLLTESQRRRLAPVNPLKRKRRSRKVRVMTGGRADKFVPLVSGARASTEEAILASYAGETLNQRQEAGEDFWVDPQLYKKDVDRKRQDESRRKMFKRKGSNFAPEKLREEIAAPYKNNVIGLTVIAVGVIAVFFSLFPGLLENNVATSIASFPESL</sequence>
<dbReference type="Proteomes" id="UP001515480">
    <property type="component" value="Unassembled WGS sequence"/>
</dbReference>